<name>A0AAE4B4J3_9RHOB</name>
<dbReference type="Pfam" id="PF13398">
    <property type="entry name" value="Peptidase_M50B"/>
    <property type="match status" value="1"/>
</dbReference>
<evidence type="ECO:0000313" key="3">
    <source>
        <dbReference type="Proteomes" id="UP001226762"/>
    </source>
</evidence>
<dbReference type="AlphaFoldDB" id="A0AAE4B4J3"/>
<feature type="transmembrane region" description="Helical" evidence="1">
    <location>
        <begin position="150"/>
        <end position="168"/>
    </location>
</feature>
<dbReference type="PANTHER" id="PTHR33979:SF2">
    <property type="entry name" value="PEPTIDASE M50B-LIKE-DOMAIN-CONTAINING PROTEIN"/>
    <property type="match status" value="1"/>
</dbReference>
<gene>
    <name evidence="2" type="ORF">NO357_14505</name>
</gene>
<evidence type="ECO:0000313" key="2">
    <source>
        <dbReference type="EMBL" id="MDQ2091113.1"/>
    </source>
</evidence>
<keyword evidence="3" id="KW-1185">Reference proteome</keyword>
<feature type="transmembrane region" description="Helical" evidence="1">
    <location>
        <begin position="126"/>
        <end position="143"/>
    </location>
</feature>
<sequence length="225" mass="24449">MISGLRQIWPLLLLTAAVIALWSTPMLLPLKMLVVFFHEFSHLLTALLTGGSPEALTLTPHQGGMVLSRGGNRFLILSSGYLGSLLIGLAIFLTALSSRADRWVTAGLGGLLLLVAAFYIRDGFALAFTVTSGTVLLITASWLGHAACDLLLRLIGLTSMIYVPLDIFSDTLERADQRSDARLMAEEFGGLTIVWGILWLFLSLWVIALALRLTLSRSRRAALRG</sequence>
<dbReference type="EMBL" id="JANHAX010000004">
    <property type="protein sequence ID" value="MDQ2091113.1"/>
    <property type="molecule type" value="Genomic_DNA"/>
</dbReference>
<keyword evidence="1" id="KW-0812">Transmembrane</keyword>
<proteinExistence type="predicted"/>
<evidence type="ECO:0000256" key="1">
    <source>
        <dbReference type="SAM" id="Phobius"/>
    </source>
</evidence>
<comment type="caution">
    <text evidence="2">The sequence shown here is derived from an EMBL/GenBank/DDBJ whole genome shotgun (WGS) entry which is preliminary data.</text>
</comment>
<feature type="transmembrane region" description="Helical" evidence="1">
    <location>
        <begin position="188"/>
        <end position="211"/>
    </location>
</feature>
<dbReference type="InterPro" id="IPR049500">
    <property type="entry name" value="Peptidase_M50B-like"/>
</dbReference>
<feature type="transmembrane region" description="Helical" evidence="1">
    <location>
        <begin position="103"/>
        <end position="120"/>
    </location>
</feature>
<dbReference type="RefSeq" id="WP_306736396.1">
    <property type="nucleotide sequence ID" value="NZ_JANHAX010000004.1"/>
</dbReference>
<dbReference type="PANTHER" id="PTHR33979">
    <property type="entry name" value="OS02G0221600 PROTEIN"/>
    <property type="match status" value="1"/>
</dbReference>
<keyword evidence="1" id="KW-1133">Transmembrane helix</keyword>
<protein>
    <submittedName>
        <fullName evidence="2">M50 family metallopeptidase</fullName>
    </submittedName>
</protein>
<keyword evidence="1" id="KW-0472">Membrane</keyword>
<feature type="transmembrane region" description="Helical" evidence="1">
    <location>
        <begin position="12"/>
        <end position="37"/>
    </location>
</feature>
<accession>A0AAE4B4J3</accession>
<reference evidence="2" key="2">
    <citation type="submission" date="2023-02" db="EMBL/GenBank/DDBJ databases">
        <title>'Rhodoalgimonas zhirmunskyi' gen. nov., isolated from a red alga.</title>
        <authorList>
            <person name="Nedashkovskaya O.I."/>
            <person name="Otstavnykh N.Y."/>
            <person name="Bystritskaya E.P."/>
            <person name="Balabanova L.A."/>
            <person name="Isaeva M.P."/>
        </authorList>
    </citation>
    <scope>NUCLEOTIDE SEQUENCE</scope>
    <source>
        <strain evidence="2">KCTC 52189</strain>
    </source>
</reference>
<feature type="transmembrane region" description="Helical" evidence="1">
    <location>
        <begin position="74"/>
        <end position="96"/>
    </location>
</feature>
<dbReference type="Proteomes" id="UP001226762">
    <property type="component" value="Unassembled WGS sequence"/>
</dbReference>
<organism evidence="2 3">
    <name type="scientific">Marimonas arenosa</name>
    <dbReference type="NCBI Taxonomy" id="1795305"/>
    <lineage>
        <taxon>Bacteria</taxon>
        <taxon>Pseudomonadati</taxon>
        <taxon>Pseudomonadota</taxon>
        <taxon>Alphaproteobacteria</taxon>
        <taxon>Rhodobacterales</taxon>
        <taxon>Paracoccaceae</taxon>
        <taxon>Marimonas</taxon>
    </lineage>
</organism>
<reference evidence="2" key="1">
    <citation type="submission" date="2022-07" db="EMBL/GenBank/DDBJ databases">
        <authorList>
            <person name="Otstavnykh N."/>
            <person name="Isaeva M."/>
            <person name="Bystritskaya E."/>
        </authorList>
    </citation>
    <scope>NUCLEOTIDE SEQUENCE</scope>
    <source>
        <strain evidence="2">KCTC 52189</strain>
    </source>
</reference>